<dbReference type="EMBL" id="BQNB010011102">
    <property type="protein sequence ID" value="GJS86159.1"/>
    <property type="molecule type" value="Genomic_DNA"/>
</dbReference>
<dbReference type="InterPro" id="IPR054722">
    <property type="entry name" value="PolX-like_BBD"/>
</dbReference>
<accession>A0ABQ4Z7L7</accession>
<comment type="caution">
    <text evidence="3">The sequence shown here is derived from an EMBL/GenBank/DDBJ whole genome shotgun (WGS) entry which is preliminary data.</text>
</comment>
<reference evidence="3" key="2">
    <citation type="submission" date="2022-01" db="EMBL/GenBank/DDBJ databases">
        <authorList>
            <person name="Yamashiro T."/>
            <person name="Shiraishi A."/>
            <person name="Satake H."/>
            <person name="Nakayama K."/>
        </authorList>
    </citation>
    <scope>NUCLEOTIDE SEQUENCE</scope>
</reference>
<dbReference type="Pfam" id="PF14223">
    <property type="entry name" value="Retrotran_gag_2"/>
    <property type="match status" value="1"/>
</dbReference>
<feature type="compositionally biased region" description="Polar residues" evidence="1">
    <location>
        <begin position="423"/>
        <end position="441"/>
    </location>
</feature>
<gene>
    <name evidence="3" type="ORF">Tco_0752700</name>
</gene>
<proteinExistence type="predicted"/>
<protein>
    <recommendedName>
        <fullName evidence="2">Retrovirus-related Pol polyprotein from transposon TNT 1-94-like beta-barrel domain-containing protein</fullName>
    </recommendedName>
</protein>
<dbReference type="Pfam" id="PF22936">
    <property type="entry name" value="Pol_BBD"/>
    <property type="match status" value="1"/>
</dbReference>
<dbReference type="Gene3D" id="1.10.287.1490">
    <property type="match status" value="1"/>
</dbReference>
<dbReference type="Proteomes" id="UP001151760">
    <property type="component" value="Unassembled WGS sequence"/>
</dbReference>
<evidence type="ECO:0000256" key="1">
    <source>
        <dbReference type="SAM" id="MobiDB-lite"/>
    </source>
</evidence>
<feature type="compositionally biased region" description="Polar residues" evidence="1">
    <location>
        <begin position="379"/>
        <end position="389"/>
    </location>
</feature>
<name>A0ABQ4Z7L7_9ASTR</name>
<organism evidence="3 4">
    <name type="scientific">Tanacetum coccineum</name>
    <dbReference type="NCBI Taxonomy" id="301880"/>
    <lineage>
        <taxon>Eukaryota</taxon>
        <taxon>Viridiplantae</taxon>
        <taxon>Streptophyta</taxon>
        <taxon>Embryophyta</taxon>
        <taxon>Tracheophyta</taxon>
        <taxon>Spermatophyta</taxon>
        <taxon>Magnoliopsida</taxon>
        <taxon>eudicotyledons</taxon>
        <taxon>Gunneridae</taxon>
        <taxon>Pentapetalae</taxon>
        <taxon>asterids</taxon>
        <taxon>campanulids</taxon>
        <taxon>Asterales</taxon>
        <taxon>Asteraceae</taxon>
        <taxon>Asteroideae</taxon>
        <taxon>Anthemideae</taxon>
        <taxon>Anthemidinae</taxon>
        <taxon>Tanacetum</taxon>
    </lineage>
</organism>
<evidence type="ECO:0000259" key="2">
    <source>
        <dbReference type="Pfam" id="PF22936"/>
    </source>
</evidence>
<sequence length="1242" mass="139886">MYKEYLAKFWYSATTLENFKVSFSIPLVLGSGFPLLTIGKKFPPKELSGRASFLLGVTSEARANPQLSSGMSAFYLNKPIYSASFIIHSEYASANDASAVSTAKADPGNSAPSTDLHVFADKTKSVSDGLETVLTIPKTRTSNAAKTSEEIKFGAIKLEDLAKLVPNVKVDFKDMDSPEDDLIIVVYDNKEDKEEDNNEEIHFTTNDETKHILASTPPSPSSIQLQELKNQILSAHDFSSSLPTKLKDLPSKFNELTKEVKGINQQVHELELELPRYLKDIPSKLEDFTKTITSLTSQVAKLKTLQWELPAEFLSLPVQFASVQAKLKTVDALPDLLLNVTKYLNKFAQVFDSASSKARDQGVPSAGQADTMPAEGEKNTNQATISQLFQRRAKKNAERKNLNKPQPETTPPPIPPIITTTTHMQSPFLSNPPKSFSQLVGEQTKIDKGKKAMSSKDTEEESTKSDSDDETTHVPSSTIESSKKKRLKRFDFVTKDGEHVHLTKEQISAQKKIEEEAKDEAARREGEIKKEELIDLFGPEVVNRYYNNKLQYDIYCDKMLNRRAISRITNYEILTRKGPITLKIHREEDTSEIIPEFKASDLHLGEWREVVTACPNKKANKRLKSSVQYKDHPVGNVLNEPVLGKSQSEHIDEFHKLVGDLAAIITVISDEDQALLLLTSLPSSYDNFMTEAQGDGGEGLYVRGRSGQRDIEHGTNSVWSKSQEEAADSADEYDSVDVMMAMSVEELLDWIIDSGGSYHITYRRDYFVDFKEFDGGNIMLGDGRECCISRTGKVQVQMRDGLSFMLDNVSDQEGIKGYEAVRRTSDWVEDQDRYCKDTQQNGLVKETNATLLAKVYCFLIQSGLSKDFFGWLASIKQGMLEPVKVKCIFLGYCKGIVGTGSVQVLQGVEFEVEPQEDHTFKVEPYGNVDHVVGSQEVPTQDLIYYHSACNRKQHSTWELFSYREDSNEAAFAVAVVDKIYAHESLTFNNTVTCEVISKWKAGLKDDMDARSDVYVFSNGCRKCSDDSDGYYLEYTPSMFIHLFLYIDDMVFPCGCKAKIWATKGLLDKAKGNVLGMEISIRDCDVEKDDAGMLDKFDRGLLTNVQVFMDFDYTMGRSITIMGRSITRYMTLTKAAKEAIWLKGLAIESGFELKIVVGIYTGALSKAILGLRFQHRLNLLSIELDSDWYQMHLYEMHNLLNPQQRRHMAQESIRQARIQELELILCEKNTELQKTTKSLTFWK</sequence>
<evidence type="ECO:0000313" key="3">
    <source>
        <dbReference type="EMBL" id="GJS86159.1"/>
    </source>
</evidence>
<feature type="region of interest" description="Disordered" evidence="1">
    <location>
        <begin position="355"/>
        <end position="482"/>
    </location>
</feature>
<evidence type="ECO:0000313" key="4">
    <source>
        <dbReference type="Proteomes" id="UP001151760"/>
    </source>
</evidence>
<reference evidence="3" key="1">
    <citation type="journal article" date="2022" name="Int. J. Mol. Sci.">
        <title>Draft Genome of Tanacetum Coccineum: Genomic Comparison of Closely Related Tanacetum-Family Plants.</title>
        <authorList>
            <person name="Yamashiro T."/>
            <person name="Shiraishi A."/>
            <person name="Nakayama K."/>
            <person name="Satake H."/>
        </authorList>
    </citation>
    <scope>NUCLEOTIDE SEQUENCE</scope>
</reference>
<feature type="domain" description="Retrovirus-related Pol polyprotein from transposon TNT 1-94-like beta-barrel" evidence="2">
    <location>
        <begin position="750"/>
        <end position="809"/>
    </location>
</feature>
<keyword evidence="4" id="KW-1185">Reference proteome</keyword>
<feature type="compositionally biased region" description="Basic and acidic residues" evidence="1">
    <location>
        <begin position="444"/>
        <end position="472"/>
    </location>
</feature>